<dbReference type="Proteomes" id="UP001275932">
    <property type="component" value="Unassembled WGS sequence"/>
</dbReference>
<dbReference type="RefSeq" id="WP_370397198.1">
    <property type="nucleotide sequence ID" value="NZ_JALBUT010000006.1"/>
</dbReference>
<dbReference type="EMBL" id="JALBUT010000006">
    <property type="protein sequence ID" value="MDX8415749.1"/>
    <property type="molecule type" value="Genomic_DNA"/>
</dbReference>
<feature type="transmembrane region" description="Helical" evidence="7">
    <location>
        <begin position="20"/>
        <end position="44"/>
    </location>
</feature>
<comment type="caution">
    <text evidence="8">The sequence shown here is derived from an EMBL/GenBank/DDBJ whole genome shotgun (WGS) entry which is preliminary data.</text>
</comment>
<keyword evidence="6" id="KW-0175">Coiled coil</keyword>
<dbReference type="Pfam" id="PF04277">
    <property type="entry name" value="OAD_gamma"/>
    <property type="match status" value="1"/>
</dbReference>
<accession>A0ABU4WHP6</accession>
<evidence type="ECO:0000256" key="2">
    <source>
        <dbReference type="ARBA" id="ARBA00022475"/>
    </source>
</evidence>
<evidence type="ECO:0000256" key="7">
    <source>
        <dbReference type="SAM" id="Phobius"/>
    </source>
</evidence>
<protein>
    <submittedName>
        <fullName evidence="8">OadG family protein</fullName>
    </submittedName>
</protein>
<evidence type="ECO:0000256" key="6">
    <source>
        <dbReference type="SAM" id="Coils"/>
    </source>
</evidence>
<evidence type="ECO:0000256" key="3">
    <source>
        <dbReference type="ARBA" id="ARBA00022692"/>
    </source>
</evidence>
<keyword evidence="5 7" id="KW-0472">Membrane</keyword>
<organism evidence="8 9">
    <name type="scientific">Intestinicryptomonas porci</name>
    <dbReference type="NCBI Taxonomy" id="2926320"/>
    <lineage>
        <taxon>Bacteria</taxon>
        <taxon>Pseudomonadati</taxon>
        <taxon>Verrucomicrobiota</taxon>
        <taxon>Opitutia</taxon>
        <taxon>Opitutales</taxon>
        <taxon>Intestinicryptomonaceae</taxon>
        <taxon>Intestinicryptomonas</taxon>
    </lineage>
</organism>
<keyword evidence="9" id="KW-1185">Reference proteome</keyword>
<evidence type="ECO:0000256" key="5">
    <source>
        <dbReference type="ARBA" id="ARBA00023136"/>
    </source>
</evidence>
<evidence type="ECO:0000256" key="4">
    <source>
        <dbReference type="ARBA" id="ARBA00022989"/>
    </source>
</evidence>
<name>A0ABU4WHP6_9BACT</name>
<sequence>MNTLAIALYPNASETVSFMLIGFIVVVGVLACLMLATTLMGMPFKMADEKAAKKAAQAKEKARLEAEEQARLEKEKSREIAGVISSAVYAALDGAPHRVVSVKPAEGLTPELLAVISAAAAVAAGSECAVSSIKRAAPDFNWASSGRNAIFSSKSPKR</sequence>
<comment type="subcellular location">
    <subcellularLocation>
        <location evidence="1">Cell membrane</location>
    </subcellularLocation>
</comment>
<evidence type="ECO:0000313" key="9">
    <source>
        <dbReference type="Proteomes" id="UP001275932"/>
    </source>
</evidence>
<keyword evidence="2" id="KW-1003">Cell membrane</keyword>
<dbReference type="InterPro" id="IPR005899">
    <property type="entry name" value="Na_pump_deCOase"/>
</dbReference>
<reference evidence="8 9" key="1">
    <citation type="submission" date="2022-03" db="EMBL/GenBank/DDBJ databases">
        <title>Novel taxa within the pig intestine.</title>
        <authorList>
            <person name="Wylensek D."/>
            <person name="Bishof K."/>
            <person name="Afrizal A."/>
            <person name="Clavel T."/>
        </authorList>
    </citation>
    <scope>NUCLEOTIDE SEQUENCE [LARGE SCALE GENOMIC DNA]</scope>
    <source>
        <strain evidence="8 9">CLA-KB-P66</strain>
    </source>
</reference>
<gene>
    <name evidence="8" type="ORF">MOX91_06110</name>
</gene>
<evidence type="ECO:0000313" key="8">
    <source>
        <dbReference type="EMBL" id="MDX8415749.1"/>
    </source>
</evidence>
<proteinExistence type="predicted"/>
<keyword evidence="4 7" id="KW-1133">Transmembrane helix</keyword>
<evidence type="ECO:0000256" key="1">
    <source>
        <dbReference type="ARBA" id="ARBA00004236"/>
    </source>
</evidence>
<keyword evidence="3 7" id="KW-0812">Transmembrane</keyword>
<feature type="coiled-coil region" evidence="6">
    <location>
        <begin position="47"/>
        <end position="76"/>
    </location>
</feature>